<protein>
    <submittedName>
        <fullName evidence="1">Uncharacterized protein</fullName>
    </submittedName>
</protein>
<dbReference type="EMBL" id="JAFDVH010000007">
    <property type="protein sequence ID" value="KAG7473945.1"/>
    <property type="molecule type" value="Genomic_DNA"/>
</dbReference>
<proteinExistence type="predicted"/>
<name>A0A9D3TDI5_MEGAT</name>
<accession>A0A9D3TDI5</accession>
<evidence type="ECO:0000313" key="1">
    <source>
        <dbReference type="EMBL" id="KAG7473945.1"/>
    </source>
</evidence>
<gene>
    <name evidence="1" type="ORF">MATL_G00101320</name>
</gene>
<reference evidence="1" key="1">
    <citation type="submission" date="2021-01" db="EMBL/GenBank/DDBJ databases">
        <authorList>
            <person name="Zahm M."/>
            <person name="Roques C."/>
            <person name="Cabau C."/>
            <person name="Klopp C."/>
            <person name="Donnadieu C."/>
            <person name="Jouanno E."/>
            <person name="Lampietro C."/>
            <person name="Louis A."/>
            <person name="Herpin A."/>
            <person name="Echchiki A."/>
            <person name="Berthelot C."/>
            <person name="Parey E."/>
            <person name="Roest-Crollius H."/>
            <person name="Braasch I."/>
            <person name="Postlethwait J."/>
            <person name="Bobe J."/>
            <person name="Montfort J."/>
            <person name="Bouchez O."/>
            <person name="Begum T."/>
            <person name="Mejri S."/>
            <person name="Adams A."/>
            <person name="Chen W.-J."/>
            <person name="Guiguen Y."/>
        </authorList>
    </citation>
    <scope>NUCLEOTIDE SEQUENCE</scope>
    <source>
        <strain evidence="1">YG-15Mar2019-1</strain>
        <tissue evidence="1">Brain</tissue>
    </source>
</reference>
<keyword evidence="2" id="KW-1185">Reference proteome</keyword>
<dbReference type="AlphaFoldDB" id="A0A9D3TDI5"/>
<evidence type="ECO:0000313" key="2">
    <source>
        <dbReference type="Proteomes" id="UP001046870"/>
    </source>
</evidence>
<organism evidence="1 2">
    <name type="scientific">Megalops atlanticus</name>
    <name type="common">Tarpon</name>
    <name type="synonym">Clupea gigantea</name>
    <dbReference type="NCBI Taxonomy" id="7932"/>
    <lineage>
        <taxon>Eukaryota</taxon>
        <taxon>Metazoa</taxon>
        <taxon>Chordata</taxon>
        <taxon>Craniata</taxon>
        <taxon>Vertebrata</taxon>
        <taxon>Euteleostomi</taxon>
        <taxon>Actinopterygii</taxon>
        <taxon>Neopterygii</taxon>
        <taxon>Teleostei</taxon>
        <taxon>Elopiformes</taxon>
        <taxon>Megalopidae</taxon>
        <taxon>Megalops</taxon>
    </lineage>
</organism>
<sequence length="76" mass="8505">MQGSPADSVCCRCESAIHRSEHQIAVHRGEDGCFGAAQVCRRLRGKDGRIISKLRKRCVVFTTRKQITGAMNWSKD</sequence>
<comment type="caution">
    <text evidence="1">The sequence shown here is derived from an EMBL/GenBank/DDBJ whole genome shotgun (WGS) entry which is preliminary data.</text>
</comment>
<dbReference type="Proteomes" id="UP001046870">
    <property type="component" value="Chromosome 7"/>
</dbReference>